<keyword evidence="3" id="KW-1185">Reference proteome</keyword>
<proteinExistence type="predicted"/>
<feature type="transmembrane region" description="Helical" evidence="1">
    <location>
        <begin position="44"/>
        <end position="62"/>
    </location>
</feature>
<accession>A0ABY3SMS7</accession>
<keyword evidence="1" id="KW-0472">Membrane</keyword>
<gene>
    <name evidence="2" type="ORF">L0M14_06045</name>
</gene>
<reference evidence="2 3" key="1">
    <citation type="journal article" date="2024" name="Int. J. Syst. Evol. Microbiol.">
        <title>Paenibacillus hexagrammi sp. nov., a novel bacterium isolated from the gut content of Hexagrammos agrammus.</title>
        <authorList>
            <person name="Jung H.K."/>
            <person name="Kim D.G."/>
            <person name="Zin H."/>
            <person name="Park J."/>
            <person name="Jung H."/>
            <person name="Kim Y.O."/>
            <person name="Kong H.J."/>
            <person name="Kim J.W."/>
            <person name="Kim Y.S."/>
        </authorList>
    </citation>
    <scope>NUCLEOTIDE SEQUENCE [LARGE SCALE GENOMIC DNA]</scope>
    <source>
        <strain evidence="2 3">YPD9-1</strain>
    </source>
</reference>
<evidence type="ECO:0000313" key="3">
    <source>
        <dbReference type="Proteomes" id="UP001649230"/>
    </source>
</evidence>
<name>A0ABY3SMS7_9BACL</name>
<dbReference type="Proteomes" id="UP001649230">
    <property type="component" value="Chromosome"/>
</dbReference>
<evidence type="ECO:0000256" key="1">
    <source>
        <dbReference type="SAM" id="Phobius"/>
    </source>
</evidence>
<sequence>MLWIRFSLFALILITLVCSVYFSIRSRRAADVRMRGLYASRMNISMGLMLAVIAVTQLFFFQDSSFRRIFGTVCLLLGLFNLFAGIRNHGHFERLGKG</sequence>
<feature type="transmembrane region" description="Helical" evidence="1">
    <location>
        <begin position="6"/>
        <end position="24"/>
    </location>
</feature>
<feature type="transmembrane region" description="Helical" evidence="1">
    <location>
        <begin position="68"/>
        <end position="86"/>
    </location>
</feature>
<dbReference type="RefSeq" id="WP_235121299.1">
    <property type="nucleotide sequence ID" value="NZ_CP090978.1"/>
</dbReference>
<evidence type="ECO:0000313" key="2">
    <source>
        <dbReference type="EMBL" id="UJF34725.1"/>
    </source>
</evidence>
<keyword evidence="1" id="KW-1133">Transmembrane helix</keyword>
<organism evidence="2 3">
    <name type="scientific">Paenibacillus hexagrammi</name>
    <dbReference type="NCBI Taxonomy" id="2908839"/>
    <lineage>
        <taxon>Bacteria</taxon>
        <taxon>Bacillati</taxon>
        <taxon>Bacillota</taxon>
        <taxon>Bacilli</taxon>
        <taxon>Bacillales</taxon>
        <taxon>Paenibacillaceae</taxon>
        <taxon>Paenibacillus</taxon>
    </lineage>
</organism>
<keyword evidence="1" id="KW-0812">Transmembrane</keyword>
<dbReference type="InterPro" id="IPR025618">
    <property type="entry name" value="YtpI"/>
</dbReference>
<protein>
    <submittedName>
        <fullName evidence="2">YtpI family protein</fullName>
    </submittedName>
</protein>
<dbReference type="EMBL" id="CP090978">
    <property type="protein sequence ID" value="UJF34725.1"/>
    <property type="molecule type" value="Genomic_DNA"/>
</dbReference>
<dbReference type="Pfam" id="PF14007">
    <property type="entry name" value="YtpI"/>
    <property type="match status" value="1"/>
</dbReference>